<feature type="domain" description="CCHC-type" evidence="5">
    <location>
        <begin position="670"/>
        <end position="685"/>
    </location>
</feature>
<feature type="region of interest" description="Disordered" evidence="2">
    <location>
        <begin position="140"/>
        <end position="177"/>
    </location>
</feature>
<feature type="region of interest" description="Disordered" evidence="2">
    <location>
        <begin position="324"/>
        <end position="384"/>
    </location>
</feature>
<evidence type="ECO:0000313" key="9">
    <source>
        <dbReference type="Proteomes" id="UP001152797"/>
    </source>
</evidence>
<evidence type="ECO:0000256" key="3">
    <source>
        <dbReference type="SAM" id="Phobius"/>
    </source>
</evidence>
<keyword evidence="3" id="KW-0812">Transmembrane</keyword>
<evidence type="ECO:0000256" key="1">
    <source>
        <dbReference type="PROSITE-ProRule" id="PRU00723"/>
    </source>
</evidence>
<evidence type="ECO:0000259" key="5">
    <source>
        <dbReference type="PROSITE" id="PS50158"/>
    </source>
</evidence>
<dbReference type="EMBL" id="CAMXCT030000697">
    <property type="protein sequence ID" value="CAL4769570.1"/>
    <property type="molecule type" value="Genomic_DNA"/>
</dbReference>
<feature type="compositionally biased region" description="Basic and acidic residues" evidence="2">
    <location>
        <begin position="701"/>
        <end position="722"/>
    </location>
</feature>
<sequence>MAMTLFGDLGLSQSHEAIFGVALYAGQRSFSPPSLAELRQLVLLAGAIAFLRIPCLPREQRFLNALRGLLALAVAPLYLLMMRYQMLFFPHMALLGASLVTVLPKSLRLATVPRSAEISGVGNGYEPNLGSLTMSLSTLRRRENSRARELTPDGRAPGEDQAQGARAPGRGAGEGRRLEIGVADRRLEVLLEEERTRAASVPVAGVRRLRLEDGRDQTRALDDGGREAAGRGAQGGPIGTLEDGARAMGLGQRQGGPMEALDDPRARAMGLGQLQDAVRQSYEVLQQALGRTQPGPGLLDPLLQGNDQGVQRGGVLDDRGERSLLQSTPARVQAGHRPEVGRSGGCESADGLRAGGQVGGRTDIAPRVLDPYGTPGQNQGQQVNPFWSDAVRRGAMERAPGAGDQRGSPAGQVGVSGLTSGRDKNPVESPKDEVERLRARILREAEEAFGREVKKLGIYEKGDGDSYHTATSAGGGGGQSQVPRQPQADGPSLEPPPGLNHVKISDGAGAERSALLKLWRRWISRAEELRLTIPDSLVLMQALNKVSEALSRMGGNQVTYRISAVRQELQVDQRPGLSEVKEFAEFLQAEGEELALMASASTKGVGVAATSSGGAGGTSLKAVAMSRGANGGQDEKSRGPCRFWGTSNGCRRGDTCSYTHLWDGVEKKDRCYVCSGVGHFSKDCPTKKARNTKQPRVAKVKGAEKEKDSLAKGEQLKAEEQRPTSVSGSPARPKVEDPIPNGDGGEAGSQELQPLQVHQAWAAVGAAELARDYVLKSRHLGVEDLLRHGGLSRAKQKSKTHARALAYHLAASVPDGPSGDADDSCLPVLLSWQVLNSPTSAQRSTYESRCMQAHRDAPHLCPIARSSGESHTKILAAGSAVLLQEQREWLLGKNAKSVRSIGLAEDGRGSYELIKARIVMHDFSVRTILIDLARTNGKKTALDKCAMLEQSLARFAGGDEVLKVIKDKTQVFVSDGEGAEPLGARFAKEKGTLPSLRAVVRCGVHSATRALENSLAQDPRINQLIGLLVNNYSSGDGSNAGGLARAIRNSPKLQGQLSDVMGKLVSWGFAPQRFGTLCDCATAIILNVKHLFALLINMESSSWSQKILEAFKPKSLLLLALTAELSAAAMRFVRQLDKGEEFPIAQTGRAVQQLEKELGDLFNFQNSTDPDGSIRQPLVLNEDFTSGFVQILIKMFVRSAIRFDLLSTEAIHDGKRLLWYKAGCGTSAGLRKTIAKELASIQNVCRLFLQAVRADTDTHISASLGPFDVRWWKAIKSDASLPEVFEPLCGALGLQAKTLASEYLIARKVADILWENFGFRGRGSEALMCFGAGCANTGIPSYLFCVPQNMMKCRLDGPSPSDVAQHKCGVAGVQVIPTPFCWKVQKEYAAMFASVKQKGCKTSELPRRVLPRPQDDKPTMANLKRKRAEQMTELCDQQPTTSSSDPDTYAELRDLQETVVKHARKRATAEQESFAKRLTKYAAKQQQKVLQDGLVANPDAARKLRDHMAAAEQSKLRSLETRSLALALEQPPLSFGTLIIATTSKHQDEFNALGADFRVWPRHGPDCSKLCGEVLRSSLKAVWLCSSEEEEMGMIFHPGDATTFTASAVLVGGYVHFHESLNAEAAAPSAAAKALSIAVSAAKPDLGGFAWNILAKWKDMRHKTGNIVASKEFVEQNRKEIQKHMGVVATASKLVAECVQWH</sequence>
<feature type="transmembrane region" description="Helical" evidence="3">
    <location>
        <begin position="62"/>
        <end position="81"/>
    </location>
</feature>
<evidence type="ECO:0000259" key="4">
    <source>
        <dbReference type="PROSITE" id="PS50103"/>
    </source>
</evidence>
<dbReference type="SUPFAM" id="SSF57756">
    <property type="entry name" value="Retrovirus zinc finger-like domains"/>
    <property type="match status" value="1"/>
</dbReference>
<feature type="compositionally biased region" description="Basic and acidic residues" evidence="2">
    <location>
        <begin position="140"/>
        <end position="158"/>
    </location>
</feature>
<organism evidence="6">
    <name type="scientific">Cladocopium goreaui</name>
    <dbReference type="NCBI Taxonomy" id="2562237"/>
    <lineage>
        <taxon>Eukaryota</taxon>
        <taxon>Sar</taxon>
        <taxon>Alveolata</taxon>
        <taxon>Dinophyceae</taxon>
        <taxon>Suessiales</taxon>
        <taxon>Symbiodiniaceae</taxon>
        <taxon>Cladocopium</taxon>
    </lineage>
</organism>
<feature type="compositionally biased region" description="Polar residues" evidence="2">
    <location>
        <begin position="1435"/>
        <end position="1446"/>
    </location>
</feature>
<feature type="domain" description="C3H1-type" evidence="4">
    <location>
        <begin position="635"/>
        <end position="663"/>
    </location>
</feature>
<feature type="compositionally biased region" description="Basic and acidic residues" evidence="2">
    <location>
        <begin position="217"/>
        <end position="229"/>
    </location>
</feature>
<protein>
    <submittedName>
        <fullName evidence="8">WW domain-containing protein</fullName>
    </submittedName>
</protein>
<dbReference type="OrthoDB" id="425217at2759"/>
<name>A0A9P1BZT0_9DINO</name>
<feature type="compositionally biased region" description="Basic and acidic residues" evidence="2">
    <location>
        <begin position="421"/>
        <end position="434"/>
    </location>
</feature>
<feature type="transmembrane region" description="Helical" evidence="3">
    <location>
        <begin position="38"/>
        <end position="55"/>
    </location>
</feature>
<keyword evidence="1" id="KW-0479">Metal-binding</keyword>
<evidence type="ECO:0000313" key="7">
    <source>
        <dbReference type="EMBL" id="CAL1135633.1"/>
    </source>
</evidence>
<reference evidence="6" key="1">
    <citation type="submission" date="2022-10" db="EMBL/GenBank/DDBJ databases">
        <authorList>
            <person name="Chen Y."/>
            <person name="Dougan E. K."/>
            <person name="Chan C."/>
            <person name="Rhodes N."/>
            <person name="Thang M."/>
        </authorList>
    </citation>
    <scope>NUCLEOTIDE SEQUENCE</scope>
</reference>
<proteinExistence type="predicted"/>
<accession>A0A9P1BZT0</accession>
<dbReference type="PROSITE" id="PS50158">
    <property type="entry name" value="ZF_CCHC"/>
    <property type="match status" value="1"/>
</dbReference>
<feature type="region of interest" description="Disordered" evidence="2">
    <location>
        <begin position="461"/>
        <end position="504"/>
    </location>
</feature>
<dbReference type="InterPro" id="IPR000571">
    <property type="entry name" value="Znf_CCCH"/>
</dbReference>
<reference evidence="7" key="2">
    <citation type="submission" date="2024-04" db="EMBL/GenBank/DDBJ databases">
        <authorList>
            <person name="Chen Y."/>
            <person name="Shah S."/>
            <person name="Dougan E. K."/>
            <person name="Thang M."/>
            <person name="Chan C."/>
        </authorList>
    </citation>
    <scope>NUCLEOTIDE SEQUENCE [LARGE SCALE GENOMIC DNA]</scope>
</reference>
<keyword evidence="9" id="KW-1185">Reference proteome</keyword>
<dbReference type="Pfam" id="PF00098">
    <property type="entry name" value="zf-CCHC"/>
    <property type="match status" value="1"/>
</dbReference>
<dbReference type="EMBL" id="CAMXCT020000697">
    <property type="protein sequence ID" value="CAL1135633.1"/>
    <property type="molecule type" value="Genomic_DNA"/>
</dbReference>
<comment type="caution">
    <text evidence="6">The sequence shown here is derived from an EMBL/GenBank/DDBJ whole genome shotgun (WGS) entry which is preliminary data.</text>
</comment>
<feature type="region of interest" description="Disordered" evidence="2">
    <location>
        <begin position="684"/>
        <end position="749"/>
    </location>
</feature>
<dbReference type="SMART" id="SM00343">
    <property type="entry name" value="ZnF_C2HC"/>
    <property type="match status" value="1"/>
</dbReference>
<feature type="region of interest" description="Disordered" evidence="2">
    <location>
        <begin position="1408"/>
        <end position="1448"/>
    </location>
</feature>
<gene>
    <name evidence="6" type="ORF">C1SCF055_LOCUS9969</name>
</gene>
<dbReference type="GO" id="GO:0003676">
    <property type="term" value="F:nucleic acid binding"/>
    <property type="evidence" value="ECO:0007669"/>
    <property type="project" value="InterPro"/>
</dbReference>
<feature type="compositionally biased region" description="Polar residues" evidence="2">
    <location>
        <begin position="375"/>
        <end position="384"/>
    </location>
</feature>
<feature type="region of interest" description="Disordered" evidence="2">
    <location>
        <begin position="398"/>
        <end position="434"/>
    </location>
</feature>
<dbReference type="PROSITE" id="PS50103">
    <property type="entry name" value="ZF_C3H1"/>
    <property type="match status" value="1"/>
</dbReference>
<dbReference type="InterPro" id="IPR001878">
    <property type="entry name" value="Znf_CCHC"/>
</dbReference>
<keyword evidence="3" id="KW-1133">Transmembrane helix</keyword>
<feature type="region of interest" description="Disordered" evidence="2">
    <location>
        <begin position="217"/>
        <end position="240"/>
    </location>
</feature>
<dbReference type="GO" id="GO:0008270">
    <property type="term" value="F:zinc ion binding"/>
    <property type="evidence" value="ECO:0007669"/>
    <property type="project" value="UniProtKB-KW"/>
</dbReference>
<evidence type="ECO:0000256" key="2">
    <source>
        <dbReference type="SAM" id="MobiDB-lite"/>
    </source>
</evidence>
<keyword evidence="3" id="KW-0472">Membrane</keyword>
<keyword evidence="1" id="KW-0863">Zinc-finger</keyword>
<dbReference type="Gene3D" id="4.10.60.10">
    <property type="entry name" value="Zinc finger, CCHC-type"/>
    <property type="match status" value="1"/>
</dbReference>
<dbReference type="EMBL" id="CAMXCT010000697">
    <property type="protein sequence ID" value="CAI3982258.1"/>
    <property type="molecule type" value="Genomic_DNA"/>
</dbReference>
<evidence type="ECO:0000313" key="6">
    <source>
        <dbReference type="EMBL" id="CAI3982258.1"/>
    </source>
</evidence>
<feature type="zinc finger region" description="C3H1-type" evidence="1">
    <location>
        <begin position="635"/>
        <end position="663"/>
    </location>
</feature>
<keyword evidence="1" id="KW-0862">Zinc</keyword>
<feature type="compositionally biased region" description="Basic residues" evidence="2">
    <location>
        <begin position="687"/>
        <end position="699"/>
    </location>
</feature>
<dbReference type="InterPro" id="IPR036875">
    <property type="entry name" value="Znf_CCHC_sf"/>
</dbReference>
<dbReference type="Proteomes" id="UP001152797">
    <property type="component" value="Unassembled WGS sequence"/>
</dbReference>
<evidence type="ECO:0000313" key="8">
    <source>
        <dbReference type="EMBL" id="CAL4769570.1"/>
    </source>
</evidence>